<evidence type="ECO:0000259" key="2">
    <source>
        <dbReference type="SMART" id="SM00631"/>
    </source>
</evidence>
<feature type="signal peptide" evidence="1">
    <location>
        <begin position="1"/>
        <end position="24"/>
    </location>
</feature>
<evidence type="ECO:0000313" key="3">
    <source>
        <dbReference type="EMBL" id="OQD42857.1"/>
    </source>
</evidence>
<name>A0A1V6LS35_9FLAO</name>
<organism evidence="3 4">
    <name type="scientific">Croceivirga radicis</name>
    <dbReference type="NCBI Taxonomy" id="1929488"/>
    <lineage>
        <taxon>Bacteria</taxon>
        <taxon>Pseudomonadati</taxon>
        <taxon>Bacteroidota</taxon>
        <taxon>Flavobacteriia</taxon>
        <taxon>Flavobacteriales</taxon>
        <taxon>Flavobacteriaceae</taxon>
        <taxon>Croceivirga</taxon>
    </lineage>
</organism>
<reference evidence="3 4" key="1">
    <citation type="submission" date="2016-12" db="EMBL/GenBank/DDBJ databases">
        <authorList>
            <person name="Song W.-J."/>
            <person name="Kurnit D.M."/>
        </authorList>
    </citation>
    <scope>NUCLEOTIDE SEQUENCE [LARGE SCALE GENOMIC DNA]</scope>
    <source>
        <strain evidence="3 4">HSG9</strain>
    </source>
</reference>
<dbReference type="RefSeq" id="WP_080318671.1">
    <property type="nucleotide sequence ID" value="NZ_MTBC01000004.1"/>
</dbReference>
<proteinExistence type="predicted"/>
<dbReference type="Pfam" id="PF00246">
    <property type="entry name" value="Peptidase_M14"/>
    <property type="match status" value="1"/>
</dbReference>
<dbReference type="SUPFAM" id="SSF53187">
    <property type="entry name" value="Zn-dependent exopeptidases"/>
    <property type="match status" value="1"/>
</dbReference>
<feature type="domain" description="Peptidase M14" evidence="2">
    <location>
        <begin position="50"/>
        <end position="267"/>
    </location>
</feature>
<dbReference type="GO" id="GO:0006508">
    <property type="term" value="P:proteolysis"/>
    <property type="evidence" value="ECO:0007669"/>
    <property type="project" value="InterPro"/>
</dbReference>
<keyword evidence="1" id="KW-0732">Signal</keyword>
<sequence>MIKPKSNIFYAFLICLLWQSNFYAQDLTESLYGTYNDYKEKSLDKRRIKHHQLQPLINNLKTNSRYTVKKVGESIEGRDLRLISIGEGPVNVFLWSQMHGDEPTATQAIFDIFNFLNGDAFKAEKKAILSKLTLHFLPMLNPDGAEVFTRRNALGIDINRDALRLQSPEGQVLKRIRDSVNADFGFNLHDQSRYYNAERTNKPATISYLATAYNYEKDINDVRANAMKVIVYMNNIIQKYAPGQVGRYGDDFEPRAFGDNIAKWGTSLILIESGGYGGDREKQEIRKLNYVSILSALYTIANESYKDISVEAYEEIPRNDRKMFDLKIENATYILNEKEYTIDLGIYRNEIDDVYHNNFYYKSSIIDQGDLSTFYGYETFDATGYTIVPPKIASAEVQPSGKEFFVLNAKDLLKTGNAYVRATSIPKELTFSKSPINLVSKNYRLSDFRLQPGVNPTFFLAKNDKITHAVINGFLIDLSKSMESQNTGNGILIK</sequence>
<gene>
    <name evidence="3" type="ORF">BUL40_07110</name>
</gene>
<keyword evidence="4" id="KW-1185">Reference proteome</keyword>
<comment type="caution">
    <text evidence="3">The sequence shown here is derived from an EMBL/GenBank/DDBJ whole genome shotgun (WGS) entry which is preliminary data.</text>
</comment>
<dbReference type="InterPro" id="IPR000834">
    <property type="entry name" value="Peptidase_M14"/>
</dbReference>
<dbReference type="OrthoDB" id="1119199at2"/>
<evidence type="ECO:0000313" key="4">
    <source>
        <dbReference type="Proteomes" id="UP000191680"/>
    </source>
</evidence>
<dbReference type="AlphaFoldDB" id="A0A1V6LS35"/>
<dbReference type="Gene3D" id="3.40.630.10">
    <property type="entry name" value="Zn peptidases"/>
    <property type="match status" value="1"/>
</dbReference>
<dbReference type="Proteomes" id="UP000191680">
    <property type="component" value="Unassembled WGS sequence"/>
</dbReference>
<dbReference type="SMART" id="SM00631">
    <property type="entry name" value="Zn_pept"/>
    <property type="match status" value="1"/>
</dbReference>
<dbReference type="EMBL" id="MTBC01000004">
    <property type="protein sequence ID" value="OQD42857.1"/>
    <property type="molecule type" value="Genomic_DNA"/>
</dbReference>
<feature type="chain" id="PRO_5012754210" evidence="1">
    <location>
        <begin position="25"/>
        <end position="494"/>
    </location>
</feature>
<dbReference type="GO" id="GO:0004181">
    <property type="term" value="F:metallocarboxypeptidase activity"/>
    <property type="evidence" value="ECO:0007669"/>
    <property type="project" value="InterPro"/>
</dbReference>
<accession>A0A1V6LS35</accession>
<dbReference type="GO" id="GO:0008270">
    <property type="term" value="F:zinc ion binding"/>
    <property type="evidence" value="ECO:0007669"/>
    <property type="project" value="InterPro"/>
</dbReference>
<protein>
    <submittedName>
        <fullName evidence="3">Peptidase M14</fullName>
    </submittedName>
</protein>
<evidence type="ECO:0000256" key="1">
    <source>
        <dbReference type="SAM" id="SignalP"/>
    </source>
</evidence>